<dbReference type="Pfam" id="PF06925">
    <property type="entry name" value="MGDG_synth"/>
    <property type="match status" value="1"/>
</dbReference>
<sequence>MDSVSPKVLILYASYGDGHYQASKAIEACLHQVGIHDVLLLDLMAEAHPIINELTKYVYMQSFTSIPHVYGWVYNTTKEMHPTSPLSILIHSLGIRKLKRYISTYQPNLIVHTFPQLVMPKIRRQTGIEIPIVNVVTDFDLHGRWIHPDIDRYYVATEELRQQIIQKGIPSNRVIASGIPIRTQFNSIPFSVNRFRRTGKKNVLLMGGAFGVVQGIRKICDHLLTHTPFELNVVCGRNKELYNELNHLFGTHPNIQIHGYVDQISHLMQASDCIVTKPGGITLSESMACGLPLFLYRPVPGQELNNALFLQKKGVAFISHEPRELTSQVMQVLNNNNHLHNINSHMQQLVKPHAAERIVEDMINHWYLARESVSIR</sequence>
<keyword evidence="2 6" id="KW-0328">Glycosyltransferase</keyword>
<dbReference type="Gene3D" id="3.40.50.2000">
    <property type="entry name" value="Glycogen Phosphorylase B"/>
    <property type="match status" value="1"/>
</dbReference>
<feature type="domain" description="Glycosyl transferase family 1" evidence="4">
    <location>
        <begin position="199"/>
        <end position="343"/>
    </location>
</feature>
<comment type="caution">
    <text evidence="6">The sequence shown here is derived from an EMBL/GenBank/DDBJ whole genome shotgun (WGS) entry which is preliminary data.</text>
</comment>
<evidence type="ECO:0000256" key="2">
    <source>
        <dbReference type="ARBA" id="ARBA00022676"/>
    </source>
</evidence>
<gene>
    <name evidence="6" type="ORF">J2Z20_003492</name>
</gene>
<dbReference type="EMBL" id="JAGGKP010000017">
    <property type="protein sequence ID" value="MBP1938552.1"/>
    <property type="molecule type" value="Genomic_DNA"/>
</dbReference>
<keyword evidence="7" id="KW-1185">Reference proteome</keyword>
<protein>
    <submittedName>
        <fullName evidence="6">Processive 1,2-diacylglycerol beta-glucosyltransferase</fullName>
        <ecNumber evidence="6">2.4.1.315</ecNumber>
    </submittedName>
</protein>
<dbReference type="Proteomes" id="UP001519273">
    <property type="component" value="Unassembled WGS sequence"/>
</dbReference>
<proteinExistence type="inferred from homology"/>
<dbReference type="InterPro" id="IPR001296">
    <property type="entry name" value="Glyco_trans_1"/>
</dbReference>
<dbReference type="RefSeq" id="WP_209853136.1">
    <property type="nucleotide sequence ID" value="NZ_CBCRVE010000016.1"/>
</dbReference>
<evidence type="ECO:0000256" key="3">
    <source>
        <dbReference type="ARBA" id="ARBA00022679"/>
    </source>
</evidence>
<keyword evidence="3 6" id="KW-0808">Transferase</keyword>
<dbReference type="InterPro" id="IPR009695">
    <property type="entry name" value="Diacylglyc_glucosyltr_N"/>
</dbReference>
<dbReference type="Pfam" id="PF00534">
    <property type="entry name" value="Glycos_transf_1"/>
    <property type="match status" value="1"/>
</dbReference>
<dbReference type="EC" id="2.4.1.315" evidence="6"/>
<dbReference type="PANTHER" id="PTHR43025">
    <property type="entry name" value="MONOGALACTOSYLDIACYLGLYCEROL SYNTHASE"/>
    <property type="match status" value="1"/>
</dbReference>
<reference evidence="6 7" key="1">
    <citation type="submission" date="2021-03" db="EMBL/GenBank/DDBJ databases">
        <title>Genomic Encyclopedia of Type Strains, Phase IV (KMG-IV): sequencing the most valuable type-strain genomes for metagenomic binning, comparative biology and taxonomic classification.</title>
        <authorList>
            <person name="Goeker M."/>
        </authorList>
    </citation>
    <scope>NUCLEOTIDE SEQUENCE [LARGE SCALE GENOMIC DNA]</scope>
    <source>
        <strain evidence="6 7">DSM 23491</strain>
    </source>
</reference>
<name>A0ABS4H7P4_9BACL</name>
<evidence type="ECO:0000259" key="4">
    <source>
        <dbReference type="Pfam" id="PF00534"/>
    </source>
</evidence>
<evidence type="ECO:0000313" key="6">
    <source>
        <dbReference type="EMBL" id="MBP1938552.1"/>
    </source>
</evidence>
<feature type="domain" description="Diacylglycerol glucosyltransferase N-terminal" evidence="5">
    <location>
        <begin position="19"/>
        <end position="181"/>
    </location>
</feature>
<dbReference type="GO" id="GO:0016757">
    <property type="term" value="F:glycosyltransferase activity"/>
    <property type="evidence" value="ECO:0007669"/>
    <property type="project" value="UniProtKB-KW"/>
</dbReference>
<evidence type="ECO:0000256" key="1">
    <source>
        <dbReference type="ARBA" id="ARBA00006962"/>
    </source>
</evidence>
<accession>A0ABS4H7P4</accession>
<dbReference type="PANTHER" id="PTHR43025:SF3">
    <property type="entry name" value="MONOGALACTOSYLDIACYLGLYCEROL SYNTHASE 1, CHLOROPLASTIC"/>
    <property type="match status" value="1"/>
</dbReference>
<evidence type="ECO:0000313" key="7">
    <source>
        <dbReference type="Proteomes" id="UP001519273"/>
    </source>
</evidence>
<dbReference type="SUPFAM" id="SSF53756">
    <property type="entry name" value="UDP-Glycosyltransferase/glycogen phosphorylase"/>
    <property type="match status" value="1"/>
</dbReference>
<organism evidence="6 7">
    <name type="scientific">Paenibacillus sediminis</name>
    <dbReference type="NCBI Taxonomy" id="664909"/>
    <lineage>
        <taxon>Bacteria</taxon>
        <taxon>Bacillati</taxon>
        <taxon>Bacillota</taxon>
        <taxon>Bacilli</taxon>
        <taxon>Bacillales</taxon>
        <taxon>Paenibacillaceae</taxon>
        <taxon>Paenibacillus</taxon>
    </lineage>
</organism>
<comment type="similarity">
    <text evidence="1">Belongs to the glycosyltransferase 28 family.</text>
</comment>
<dbReference type="InterPro" id="IPR050519">
    <property type="entry name" value="Glycosyltransf_28_UgtP"/>
</dbReference>
<evidence type="ECO:0000259" key="5">
    <source>
        <dbReference type="Pfam" id="PF06925"/>
    </source>
</evidence>